<feature type="domain" description="Peptidase S11 D-alanyl-D-alanine carboxypeptidase A N-terminal" evidence="11">
    <location>
        <begin position="88"/>
        <end position="295"/>
    </location>
</feature>
<evidence type="ECO:0000256" key="5">
    <source>
        <dbReference type="ARBA" id="ARBA00022984"/>
    </source>
</evidence>
<evidence type="ECO:0000259" key="11">
    <source>
        <dbReference type="Pfam" id="PF00768"/>
    </source>
</evidence>
<dbReference type="InterPro" id="IPR001967">
    <property type="entry name" value="Peptidase_S11_N"/>
</dbReference>
<evidence type="ECO:0000256" key="3">
    <source>
        <dbReference type="ARBA" id="ARBA00022801"/>
    </source>
</evidence>
<evidence type="ECO:0000256" key="8">
    <source>
        <dbReference type="PIRSR" id="PIRSR618044-2"/>
    </source>
</evidence>
<keyword evidence="5" id="KW-0573">Peptidoglycan synthesis</keyword>
<dbReference type="PANTHER" id="PTHR21581:SF26">
    <property type="entry name" value="D-ALANYL-D-ALANINE ENDOPEPTIDASE"/>
    <property type="match status" value="1"/>
</dbReference>
<keyword evidence="3 12" id="KW-0378">Hydrolase</keyword>
<dbReference type="GO" id="GO:0009252">
    <property type="term" value="P:peptidoglycan biosynthetic process"/>
    <property type="evidence" value="ECO:0007669"/>
    <property type="project" value="UniProtKB-KW"/>
</dbReference>
<keyword evidence="12" id="KW-0121">Carboxypeptidase</keyword>
<keyword evidence="6" id="KW-0961">Cell wall biogenesis/degradation</keyword>
<reference evidence="12 13" key="1">
    <citation type="submission" date="2015-02" db="EMBL/GenBank/DDBJ databases">
        <title>Single-cell genomics of uncultivated deep-branching MTB reveals a conserved set of magnetosome genes.</title>
        <authorList>
            <person name="Kolinko S."/>
            <person name="Richter M."/>
            <person name="Glockner F.O."/>
            <person name="Brachmann A."/>
            <person name="Schuler D."/>
        </authorList>
    </citation>
    <scope>NUCLEOTIDE SEQUENCE [LARGE SCALE GENOMIC DNA]</scope>
    <source>
        <strain evidence="12">SKK-01</strain>
    </source>
</reference>
<protein>
    <submittedName>
        <fullName evidence="12">D-alanyl-D-alanine carboxypeptidase</fullName>
        <ecNumber evidence="12">3.4.-.-</ecNumber>
    </submittedName>
</protein>
<evidence type="ECO:0000256" key="10">
    <source>
        <dbReference type="SAM" id="Phobius"/>
    </source>
</evidence>
<sequence>MPWRNVVFRFNREEKRKGYFMRYINMMDIVKSAKQKTSKSFFTPFGVFVVILFILIFAGAGIFLLFKKENIETLFKPSVESVPKIEINVNAESALIISAKTGTTFFEKEPDKKLYPASTVKLMTAVLALEKKGMDSYITTTSTVTRVEPTIIKLKPSVKYKTSDLICAILINSANDAAVAIAEGVAGSEKEFVKLMNKKALELGMNDTNFTTASGLPLKKKDAQFTTCRDLVKLMKYAAQYEFLLGALSKDEMEIAGSDGVKIKLTTHNKSLFSENSKAWGKTGYTMKARRTFVGVDPSFSPSIIFALMKSDDLWQDISKLKNGGMECYMAKPKSFIEKVREWLSEYKK</sequence>
<evidence type="ECO:0000256" key="9">
    <source>
        <dbReference type="RuleBase" id="RU004016"/>
    </source>
</evidence>
<feature type="binding site" evidence="8">
    <location>
        <position position="282"/>
    </location>
    <ligand>
        <name>substrate</name>
    </ligand>
</feature>
<evidence type="ECO:0000256" key="6">
    <source>
        <dbReference type="ARBA" id="ARBA00023316"/>
    </source>
</evidence>
<dbReference type="GO" id="GO:0009002">
    <property type="term" value="F:serine-type D-Ala-D-Ala carboxypeptidase activity"/>
    <property type="evidence" value="ECO:0007669"/>
    <property type="project" value="InterPro"/>
</dbReference>
<comment type="caution">
    <text evidence="12">The sequence shown here is derived from an EMBL/GenBank/DDBJ whole genome shotgun (WGS) entry which is preliminary data.</text>
</comment>
<dbReference type="EC" id="3.4.-.-" evidence="12"/>
<evidence type="ECO:0000256" key="4">
    <source>
        <dbReference type="ARBA" id="ARBA00022960"/>
    </source>
</evidence>
<evidence type="ECO:0000256" key="1">
    <source>
        <dbReference type="ARBA" id="ARBA00007164"/>
    </source>
</evidence>
<name>A0A0F0CWT5_9BACT</name>
<gene>
    <name evidence="12" type="ORF">OMAG_000080</name>
</gene>
<organism evidence="12 13">
    <name type="scientific">Candidatus Omnitrophus magneticus</name>
    <dbReference type="NCBI Taxonomy" id="1609969"/>
    <lineage>
        <taxon>Bacteria</taxon>
        <taxon>Pseudomonadati</taxon>
        <taxon>Candidatus Omnitrophota</taxon>
        <taxon>Candidatus Omnitrophus</taxon>
    </lineage>
</organism>
<dbReference type="Gene3D" id="3.40.710.10">
    <property type="entry name" value="DD-peptidase/beta-lactamase superfamily"/>
    <property type="match status" value="1"/>
</dbReference>
<keyword evidence="10" id="KW-0812">Transmembrane</keyword>
<keyword evidence="12" id="KW-0645">Protease</keyword>
<feature type="transmembrane region" description="Helical" evidence="10">
    <location>
        <begin position="41"/>
        <end position="66"/>
    </location>
</feature>
<dbReference type="InterPro" id="IPR012338">
    <property type="entry name" value="Beta-lactam/transpept-like"/>
</dbReference>
<accession>A0A0F0CWT5</accession>
<keyword evidence="4" id="KW-0133">Cell shape</keyword>
<evidence type="ECO:0000256" key="7">
    <source>
        <dbReference type="PIRSR" id="PIRSR618044-1"/>
    </source>
</evidence>
<dbReference type="EMBL" id="JYNY01000017">
    <property type="protein sequence ID" value="KJJ86041.1"/>
    <property type="molecule type" value="Genomic_DNA"/>
</dbReference>
<comment type="similarity">
    <text evidence="1 9">Belongs to the peptidase S11 family.</text>
</comment>
<evidence type="ECO:0000313" key="12">
    <source>
        <dbReference type="EMBL" id="KJJ86041.1"/>
    </source>
</evidence>
<feature type="active site" description="Acyl-ester intermediate" evidence="7">
    <location>
        <position position="118"/>
    </location>
</feature>
<dbReference type="GO" id="GO:0071555">
    <property type="term" value="P:cell wall organization"/>
    <property type="evidence" value="ECO:0007669"/>
    <property type="project" value="UniProtKB-KW"/>
</dbReference>
<dbReference type="PANTHER" id="PTHR21581">
    <property type="entry name" value="D-ALANYL-D-ALANINE CARBOXYPEPTIDASE"/>
    <property type="match status" value="1"/>
</dbReference>
<dbReference type="GO" id="GO:0008360">
    <property type="term" value="P:regulation of cell shape"/>
    <property type="evidence" value="ECO:0007669"/>
    <property type="project" value="UniProtKB-KW"/>
</dbReference>
<dbReference type="AlphaFoldDB" id="A0A0F0CWT5"/>
<evidence type="ECO:0000313" key="13">
    <source>
        <dbReference type="Proteomes" id="UP000033428"/>
    </source>
</evidence>
<dbReference type="PRINTS" id="PR00725">
    <property type="entry name" value="DADACBPTASE1"/>
</dbReference>
<keyword evidence="13" id="KW-1185">Reference proteome</keyword>
<evidence type="ECO:0000256" key="2">
    <source>
        <dbReference type="ARBA" id="ARBA00022729"/>
    </source>
</evidence>
<dbReference type="Proteomes" id="UP000033428">
    <property type="component" value="Unassembled WGS sequence"/>
</dbReference>
<keyword evidence="10" id="KW-0472">Membrane</keyword>
<keyword evidence="2" id="KW-0732">Signal</keyword>
<keyword evidence="10" id="KW-1133">Transmembrane helix</keyword>
<dbReference type="InterPro" id="IPR018044">
    <property type="entry name" value="Peptidase_S11"/>
</dbReference>
<proteinExistence type="inferred from homology"/>
<feature type="active site" evidence="7">
    <location>
        <position position="173"/>
    </location>
</feature>
<dbReference type="PATRIC" id="fig|1609969.3.peg.93"/>
<dbReference type="SUPFAM" id="SSF56601">
    <property type="entry name" value="beta-lactamase/transpeptidase-like"/>
    <property type="match status" value="1"/>
</dbReference>
<dbReference type="GO" id="GO:0006508">
    <property type="term" value="P:proteolysis"/>
    <property type="evidence" value="ECO:0007669"/>
    <property type="project" value="InterPro"/>
</dbReference>
<feature type="active site" description="Proton acceptor" evidence="7">
    <location>
        <position position="121"/>
    </location>
</feature>
<dbReference type="Pfam" id="PF00768">
    <property type="entry name" value="Peptidase_S11"/>
    <property type="match status" value="1"/>
</dbReference>